<name>A0A221MDA8_9BACI</name>
<accession>A0A221MDA8</accession>
<evidence type="ECO:0000313" key="2">
    <source>
        <dbReference type="Proteomes" id="UP000204391"/>
    </source>
</evidence>
<evidence type="ECO:0000313" key="1">
    <source>
        <dbReference type="EMBL" id="ASN05635.1"/>
    </source>
</evidence>
<dbReference type="Pfam" id="PF05336">
    <property type="entry name" value="rhaM"/>
    <property type="match status" value="1"/>
</dbReference>
<dbReference type="GO" id="GO:0016857">
    <property type="term" value="F:racemase and epimerase activity, acting on carbohydrates and derivatives"/>
    <property type="evidence" value="ECO:0007669"/>
    <property type="project" value="InterPro"/>
</dbReference>
<proteinExistence type="predicted"/>
<dbReference type="InterPro" id="IPR008000">
    <property type="entry name" value="Rham/fucose_mutarotase"/>
</dbReference>
<dbReference type="OrthoDB" id="2603162at2"/>
<sequence length="178" mass="21391">MGNSLLMRTEASSALNFLVYIQNIFLNQNRSEEEYRFPYIPSKYIVKEEFELRFKELWDEVIQRISEHPKNDMKIFYEEKDLFHQRLFLEGNDSLKEYSKIHQTFKVWWNSFAGRFSVERAIDEKSKKLYRELANYLTQREIAPQKELNVGLVYDEFPLGNLEVSSYFAVVSIRVSFE</sequence>
<dbReference type="Proteomes" id="UP000204391">
    <property type="component" value="Chromosome"/>
</dbReference>
<organism evidence="1 2">
    <name type="scientific">Virgibacillus necropolis</name>
    <dbReference type="NCBI Taxonomy" id="163877"/>
    <lineage>
        <taxon>Bacteria</taxon>
        <taxon>Bacillati</taxon>
        <taxon>Bacillota</taxon>
        <taxon>Bacilli</taxon>
        <taxon>Bacillales</taxon>
        <taxon>Bacillaceae</taxon>
        <taxon>Virgibacillus</taxon>
    </lineage>
</organism>
<dbReference type="EMBL" id="CP022437">
    <property type="protein sequence ID" value="ASN05635.1"/>
    <property type="molecule type" value="Genomic_DNA"/>
</dbReference>
<protein>
    <submittedName>
        <fullName evidence="1">Uncharacterized protein</fullName>
    </submittedName>
</protein>
<keyword evidence="2" id="KW-1185">Reference proteome</keyword>
<reference evidence="1 2" key="1">
    <citation type="journal article" date="2003" name="Int. J. Syst. Evol. Microbiol.">
        <title>Virgibacillus carmonensis sp. nov., Virgibacillus necropolis sp. nov. and Virgibacillus picturae sp. nov., three novel species isolated from deteriorated mural paintings, transfer of the species of the genus salibacillus to Virgibacillus, as Virgibacillus marismortui comb. nov. and Virgibacillus salexigens comb. nov., and emended description of the genus Virgibacillus.</title>
        <authorList>
            <person name="Heyrman J."/>
            <person name="Logan N.A."/>
            <person name="Busse H.J."/>
            <person name="Balcaen A."/>
            <person name="Lebbe L."/>
            <person name="Rodriguez-Diaz M."/>
            <person name="Swings J."/>
            <person name="De Vos P."/>
        </authorList>
    </citation>
    <scope>NUCLEOTIDE SEQUENCE [LARGE SCALE GENOMIC DNA]</scope>
    <source>
        <strain evidence="1 2">LMG 19488</strain>
    </source>
</reference>
<dbReference type="AlphaFoldDB" id="A0A221MDA8"/>
<dbReference type="KEGG" id="vne:CFK40_11745"/>
<dbReference type="RefSeq" id="WP_089532484.1">
    <property type="nucleotide sequence ID" value="NZ_CP022437.1"/>
</dbReference>
<gene>
    <name evidence="1" type="ORF">CFK40_11745</name>
</gene>